<gene>
    <name evidence="7" type="ORF">UFOPK1835_00204</name>
</gene>
<evidence type="ECO:0000313" key="7">
    <source>
        <dbReference type="EMBL" id="CAB4598310.1"/>
    </source>
</evidence>
<dbReference type="GO" id="GO:0042773">
    <property type="term" value="P:ATP synthesis coupled electron transport"/>
    <property type="evidence" value="ECO:0007669"/>
    <property type="project" value="InterPro"/>
</dbReference>
<feature type="transmembrane region" description="Helical" evidence="5">
    <location>
        <begin position="170"/>
        <end position="194"/>
    </location>
</feature>
<accession>A0A6J6GCY6</accession>
<evidence type="ECO:0000256" key="1">
    <source>
        <dbReference type="ARBA" id="ARBA00004141"/>
    </source>
</evidence>
<feature type="transmembrane region" description="Helical" evidence="5">
    <location>
        <begin position="88"/>
        <end position="109"/>
    </location>
</feature>
<evidence type="ECO:0000256" key="4">
    <source>
        <dbReference type="ARBA" id="ARBA00023136"/>
    </source>
</evidence>
<feature type="transmembrane region" description="Helical" evidence="5">
    <location>
        <begin position="313"/>
        <end position="337"/>
    </location>
</feature>
<evidence type="ECO:0000256" key="5">
    <source>
        <dbReference type="SAM" id="Phobius"/>
    </source>
</evidence>
<keyword evidence="4 5" id="KW-0472">Membrane</keyword>
<feature type="domain" description="NADH:quinone oxidoreductase/Mrp antiporter transmembrane" evidence="6">
    <location>
        <begin position="135"/>
        <end position="433"/>
    </location>
</feature>
<dbReference type="PANTHER" id="PTHR22773">
    <property type="entry name" value="NADH DEHYDROGENASE"/>
    <property type="match status" value="1"/>
</dbReference>
<feature type="transmembrane region" description="Helical" evidence="5">
    <location>
        <begin position="138"/>
        <end position="158"/>
    </location>
</feature>
<keyword evidence="2 5" id="KW-0812">Transmembrane</keyword>
<evidence type="ECO:0000256" key="2">
    <source>
        <dbReference type="ARBA" id="ARBA00022692"/>
    </source>
</evidence>
<feature type="transmembrane region" description="Helical" evidence="5">
    <location>
        <begin position="254"/>
        <end position="275"/>
    </location>
</feature>
<feature type="transmembrane region" description="Helical" evidence="5">
    <location>
        <begin position="20"/>
        <end position="39"/>
    </location>
</feature>
<feature type="transmembrane region" description="Helical" evidence="5">
    <location>
        <begin position="281"/>
        <end position="301"/>
    </location>
</feature>
<keyword evidence="3 5" id="KW-1133">Transmembrane helix</keyword>
<feature type="transmembrane region" description="Helical" evidence="5">
    <location>
        <begin position="466"/>
        <end position="489"/>
    </location>
</feature>
<dbReference type="InterPro" id="IPR010096">
    <property type="entry name" value="NADH-Q_OxRdtase_suN/2"/>
</dbReference>
<dbReference type="HAMAP" id="MF_00445">
    <property type="entry name" value="NDH1_NuoN_1"/>
    <property type="match status" value="1"/>
</dbReference>
<feature type="transmembrane region" description="Helical" evidence="5">
    <location>
        <begin position="343"/>
        <end position="364"/>
    </location>
</feature>
<dbReference type="NCBIfam" id="TIGR01770">
    <property type="entry name" value="NDH_I_N"/>
    <property type="match status" value="1"/>
</dbReference>
<dbReference type="EMBL" id="CAEZUP010000005">
    <property type="protein sequence ID" value="CAB4598310.1"/>
    <property type="molecule type" value="Genomic_DNA"/>
</dbReference>
<dbReference type="GO" id="GO:0008137">
    <property type="term" value="F:NADH dehydrogenase (ubiquinone) activity"/>
    <property type="evidence" value="ECO:0007669"/>
    <property type="project" value="InterPro"/>
</dbReference>
<evidence type="ECO:0000256" key="3">
    <source>
        <dbReference type="ARBA" id="ARBA00022989"/>
    </source>
</evidence>
<proteinExistence type="inferred from homology"/>
<dbReference type="GO" id="GO:0016020">
    <property type="term" value="C:membrane"/>
    <property type="evidence" value="ECO:0007669"/>
    <property type="project" value="UniProtKB-SubCell"/>
</dbReference>
<feature type="transmembrane region" description="Helical" evidence="5">
    <location>
        <begin position="214"/>
        <end position="233"/>
    </location>
</feature>
<sequence>MFAQLATFAWTAPSIDYHALAPEIIVAATLVVLVLVDAFTGENSRWATSSIAGVGLLAALIPVVSLAYNGTERVLFGGAYVVDDYALVLKALFLLSAYVVILLSTNYIAEGDYYEGEYYQLILASVLGMMVMTSARDLISIFVALELISIPAYMLAAWRKRDAKSNEAGLKYYLMGVFASAILLYGMSLIFGITGSTLLVEIGPKLGDAISSQPIVTLGIVFVIIGFGFKVSAVPFHTWAPDVYEGAPTPVTSFLAVASKAAGFVALMNILFIGFYGRDDVYGPLIWVLAAVTMTFGNLVALRQTNIVRMLAYSGIAQAGYILAPLAVAGTSLAVGGEALRSVVLYLLIYAAMNLGAFAVVIAVARKTRSASITSFAGLFQYAPALTVAMTVFLFALAGIPPAGGWFAKLEIFRALTSAGTSGGYILATIVGINSVIAFGYYGRLIRVMWMDDAPDGDVAPIRVPVALKAAVVLTVGVTVIVGVFPGLLTHFTDPITLFSLAR</sequence>
<name>A0A6J6GCY6_9ZZZZ</name>
<feature type="transmembrane region" description="Helical" evidence="5">
    <location>
        <begin position="46"/>
        <end position="68"/>
    </location>
</feature>
<dbReference type="InterPro" id="IPR001750">
    <property type="entry name" value="ND/Mrp_TM"/>
</dbReference>
<organism evidence="7">
    <name type="scientific">freshwater metagenome</name>
    <dbReference type="NCBI Taxonomy" id="449393"/>
    <lineage>
        <taxon>unclassified sequences</taxon>
        <taxon>metagenomes</taxon>
        <taxon>ecological metagenomes</taxon>
    </lineage>
</organism>
<dbReference type="AlphaFoldDB" id="A0A6J6GCY6"/>
<evidence type="ECO:0000259" key="6">
    <source>
        <dbReference type="Pfam" id="PF00361"/>
    </source>
</evidence>
<feature type="transmembrane region" description="Helical" evidence="5">
    <location>
        <begin position="376"/>
        <end position="403"/>
    </location>
</feature>
<comment type="subcellular location">
    <subcellularLocation>
        <location evidence="1">Membrane</location>
        <topology evidence="1">Multi-pass membrane protein</topology>
    </subcellularLocation>
</comment>
<protein>
    <submittedName>
        <fullName evidence="7">Unannotated protein</fullName>
    </submittedName>
</protein>
<reference evidence="7" key="1">
    <citation type="submission" date="2020-05" db="EMBL/GenBank/DDBJ databases">
        <authorList>
            <person name="Chiriac C."/>
            <person name="Salcher M."/>
            <person name="Ghai R."/>
            <person name="Kavagutti S V."/>
        </authorList>
    </citation>
    <scope>NUCLEOTIDE SEQUENCE</scope>
</reference>
<dbReference type="Pfam" id="PF00361">
    <property type="entry name" value="Proton_antipo_M"/>
    <property type="match status" value="1"/>
</dbReference>
<feature type="transmembrane region" description="Helical" evidence="5">
    <location>
        <begin position="423"/>
        <end position="445"/>
    </location>
</feature>